<feature type="region of interest" description="Disordered" evidence="1">
    <location>
        <begin position="75"/>
        <end position="95"/>
    </location>
</feature>
<comment type="caution">
    <text evidence="3">The sequence shown here is derived from an EMBL/GenBank/DDBJ whole genome shotgun (WGS) entry which is preliminary data.</text>
</comment>
<name>A0A3R7WCQ2_APHAT</name>
<dbReference type="VEuPathDB" id="FungiDB:H257_14921"/>
<feature type="domain" description="Ndc10" evidence="2">
    <location>
        <begin position="234"/>
        <end position="315"/>
    </location>
</feature>
<sequence length="455" mass="51456">MNARREQALRLHMLEHEAMARIRANRNSTRPEQTDRQYSAKQMEYNQWNQTCGYTDEHVTPAKMVLFLTQVQDRPVRSTSRKQATRPSDSQQAVDQLACEHADGSTTEGEGSGRIIGYHTLAAYANALMDIWKFQFDLKQNPLIPIRPASVKELLKPKKMAVVQKENTEFADRGRGTMADCVDPAALRQISDKFFMDGIEQGLKHRADNLMSLALCTRGDNLRRLTLSEIGLRYYLPRDLIKPPDDVLNQVFPSLEESSLSMVRAAQTEIAGTSFVSLLKYMRTVLLQDVAVLMTMEAYKDHPMFSHGVFQDQRFIDFKTRLADKISRTPTPESLLLHQAMPLLAENIQDMRNESVLIHRELTAMNSRLDNVTQAISTASDLSAGAITSVRQDMANTLFSAAQSIFPQTSPTSQANAGDRAQHLRSFCDELKKVIAEHHASRRNLEDILRQYTTA</sequence>
<dbReference type="Gene3D" id="1.10.443.20">
    <property type="entry name" value="Centromere DNA-binding protein complex CBF3 subunit, domain 2"/>
    <property type="match status" value="1"/>
</dbReference>
<dbReference type="InterPro" id="IPR038279">
    <property type="entry name" value="Ndc10_dom2_sf"/>
</dbReference>
<dbReference type="InterPro" id="IPR031872">
    <property type="entry name" value="NDC10_II"/>
</dbReference>
<reference evidence="3" key="1">
    <citation type="submission" date="2018-07" db="EMBL/GenBank/DDBJ databases">
        <title>Annotation of Aphanomyces astaci genome assembly.</title>
        <authorList>
            <person name="Studholme D.J."/>
        </authorList>
    </citation>
    <scope>NUCLEOTIDE SEQUENCE [LARGE SCALE GENOMIC DNA]</scope>
    <source>
        <strain evidence="3">Pc</strain>
    </source>
</reference>
<evidence type="ECO:0000313" key="3">
    <source>
        <dbReference type="EMBL" id="RQM21835.1"/>
    </source>
</evidence>
<accession>A0A3R7WCQ2</accession>
<dbReference type="AlphaFoldDB" id="A0A3R7WCQ2"/>
<keyword evidence="4" id="KW-1185">Reference proteome</keyword>
<evidence type="ECO:0000256" key="1">
    <source>
        <dbReference type="SAM" id="MobiDB-lite"/>
    </source>
</evidence>
<dbReference type="Pfam" id="PF16787">
    <property type="entry name" value="NDC10_II"/>
    <property type="match status" value="1"/>
</dbReference>
<proteinExistence type="predicted"/>
<evidence type="ECO:0000259" key="2">
    <source>
        <dbReference type="Pfam" id="PF16787"/>
    </source>
</evidence>
<dbReference type="Proteomes" id="UP000284702">
    <property type="component" value="Unassembled WGS sequence"/>
</dbReference>
<evidence type="ECO:0000313" key="4">
    <source>
        <dbReference type="Proteomes" id="UP000284702"/>
    </source>
</evidence>
<dbReference type="GO" id="GO:0003677">
    <property type="term" value="F:DNA binding"/>
    <property type="evidence" value="ECO:0007669"/>
    <property type="project" value="InterPro"/>
</dbReference>
<organism evidence="3 4">
    <name type="scientific">Aphanomyces astaci</name>
    <name type="common">Crayfish plague agent</name>
    <dbReference type="NCBI Taxonomy" id="112090"/>
    <lineage>
        <taxon>Eukaryota</taxon>
        <taxon>Sar</taxon>
        <taxon>Stramenopiles</taxon>
        <taxon>Oomycota</taxon>
        <taxon>Saprolegniomycetes</taxon>
        <taxon>Saprolegniales</taxon>
        <taxon>Verrucalvaceae</taxon>
        <taxon>Aphanomyces</taxon>
    </lineage>
</organism>
<protein>
    <recommendedName>
        <fullName evidence="2">Ndc10 domain-containing protein</fullName>
    </recommendedName>
</protein>
<gene>
    <name evidence="3" type="ORF">B5M09_008891</name>
</gene>
<dbReference type="EMBL" id="MZMZ02003380">
    <property type="protein sequence ID" value="RQM21835.1"/>
    <property type="molecule type" value="Genomic_DNA"/>
</dbReference>
<feature type="compositionally biased region" description="Polar residues" evidence="1">
    <location>
        <begin position="85"/>
        <end position="94"/>
    </location>
</feature>